<sequence length="161" mass="19012">MSSRIEELYLEGENAIKNGNMIEAKQHYEAILLDDPQCYYAHNSLGWIYKSQFDDYKKAENHYKAAIKFGPDYPYSYYNLIYLLTELERFEDAQQLMNKCLHIPVIDKSIIYNRLGVLEEFKGNFETAIGHYKKSIKLCLNDEKIDDLKKSIIRCDYKLTL</sequence>
<dbReference type="SUPFAM" id="SSF48452">
    <property type="entry name" value="TPR-like"/>
    <property type="match status" value="1"/>
</dbReference>
<keyword evidence="2" id="KW-1185">Reference proteome</keyword>
<dbReference type="Gene3D" id="1.25.40.10">
    <property type="entry name" value="Tetratricopeptide repeat domain"/>
    <property type="match status" value="1"/>
</dbReference>
<dbReference type="Pfam" id="PF13181">
    <property type="entry name" value="TPR_8"/>
    <property type="match status" value="1"/>
</dbReference>
<dbReference type="RefSeq" id="WP_162441513.1">
    <property type="nucleotide sequence ID" value="NZ_CP048222.1"/>
</dbReference>
<dbReference type="InterPro" id="IPR011990">
    <property type="entry name" value="TPR-like_helical_dom_sf"/>
</dbReference>
<evidence type="ECO:0000313" key="1">
    <source>
        <dbReference type="EMBL" id="QHT65426.1"/>
    </source>
</evidence>
<name>A0A6C0GBV5_9BACT</name>
<organism evidence="1 2">
    <name type="scientific">Rhodocytophaga rosea</name>
    <dbReference type="NCBI Taxonomy" id="2704465"/>
    <lineage>
        <taxon>Bacteria</taxon>
        <taxon>Pseudomonadati</taxon>
        <taxon>Bacteroidota</taxon>
        <taxon>Cytophagia</taxon>
        <taxon>Cytophagales</taxon>
        <taxon>Rhodocytophagaceae</taxon>
        <taxon>Rhodocytophaga</taxon>
    </lineage>
</organism>
<dbReference type="Pfam" id="PF13432">
    <property type="entry name" value="TPR_16"/>
    <property type="match status" value="1"/>
</dbReference>
<accession>A0A6C0GBV5</accession>
<dbReference type="InterPro" id="IPR052943">
    <property type="entry name" value="TMTC_O-mannosyl-trnsfr"/>
</dbReference>
<dbReference type="SMART" id="SM00028">
    <property type="entry name" value="TPR"/>
    <property type="match status" value="4"/>
</dbReference>
<dbReference type="Proteomes" id="UP000480178">
    <property type="component" value="Chromosome"/>
</dbReference>
<dbReference type="PANTHER" id="PTHR44809">
    <property type="match status" value="1"/>
</dbReference>
<reference evidence="1 2" key="1">
    <citation type="submission" date="2020-01" db="EMBL/GenBank/DDBJ databases">
        <authorList>
            <person name="Kim M.K."/>
        </authorList>
    </citation>
    <scope>NUCLEOTIDE SEQUENCE [LARGE SCALE GENOMIC DNA]</scope>
    <source>
        <strain evidence="1 2">172606-1</strain>
    </source>
</reference>
<protein>
    <submittedName>
        <fullName evidence="1">Tetratricopeptide repeat protein</fullName>
    </submittedName>
</protein>
<evidence type="ECO:0000313" key="2">
    <source>
        <dbReference type="Proteomes" id="UP000480178"/>
    </source>
</evidence>
<dbReference type="EMBL" id="CP048222">
    <property type="protein sequence ID" value="QHT65426.1"/>
    <property type="molecule type" value="Genomic_DNA"/>
</dbReference>
<gene>
    <name evidence="1" type="ORF">GXP67_01410</name>
</gene>
<proteinExistence type="predicted"/>
<dbReference type="KEGG" id="rhoz:GXP67_01410"/>
<dbReference type="PANTHER" id="PTHR44809:SF1">
    <property type="entry name" value="PROTEIN O-MANNOSYL-TRANSFERASE TMTC1"/>
    <property type="match status" value="1"/>
</dbReference>
<dbReference type="AlphaFoldDB" id="A0A6C0GBV5"/>
<dbReference type="InterPro" id="IPR019734">
    <property type="entry name" value="TPR_rpt"/>
</dbReference>